<feature type="domain" description="ABC3 transporter permease C-terminal" evidence="7">
    <location>
        <begin position="693"/>
        <end position="804"/>
    </location>
</feature>
<accession>A0A6I2L779</accession>
<dbReference type="InterPro" id="IPR025857">
    <property type="entry name" value="MacB_PCD"/>
</dbReference>
<dbReference type="RefSeq" id="WP_154381102.1">
    <property type="nucleotide sequence ID" value="NZ_WKJK01000014.1"/>
</dbReference>
<feature type="transmembrane region" description="Helical" evidence="6">
    <location>
        <begin position="352"/>
        <end position="373"/>
    </location>
</feature>
<evidence type="ECO:0000259" key="7">
    <source>
        <dbReference type="Pfam" id="PF02687"/>
    </source>
</evidence>
<dbReference type="AlphaFoldDB" id="A0A6I2L779"/>
<comment type="subcellular location">
    <subcellularLocation>
        <location evidence="1">Cell membrane</location>
        <topology evidence="1">Multi-pass membrane protein</topology>
    </subcellularLocation>
</comment>
<evidence type="ECO:0000256" key="2">
    <source>
        <dbReference type="ARBA" id="ARBA00022475"/>
    </source>
</evidence>
<dbReference type="PANTHER" id="PTHR30572:SF18">
    <property type="entry name" value="ABC-TYPE MACROLIDE FAMILY EXPORT SYSTEM PERMEASE COMPONENT 2"/>
    <property type="match status" value="1"/>
</dbReference>
<proteinExistence type="predicted"/>
<feature type="transmembrane region" description="Helical" evidence="6">
    <location>
        <begin position="393"/>
        <end position="417"/>
    </location>
</feature>
<evidence type="ECO:0000313" key="9">
    <source>
        <dbReference type="EMBL" id="MRW93077.1"/>
    </source>
</evidence>
<dbReference type="Pfam" id="PF02687">
    <property type="entry name" value="FtsX"/>
    <property type="match status" value="2"/>
</dbReference>
<keyword evidence="2" id="KW-1003">Cell membrane</keyword>
<gene>
    <name evidence="9" type="ORF">GJ699_24055</name>
</gene>
<dbReference type="Pfam" id="PF12704">
    <property type="entry name" value="MacB_PCD"/>
    <property type="match status" value="1"/>
</dbReference>
<feature type="domain" description="ABC3 transporter permease C-terminal" evidence="7">
    <location>
        <begin position="302"/>
        <end position="416"/>
    </location>
</feature>
<protein>
    <submittedName>
        <fullName evidence="9">FtsX-like permease family protein</fullName>
    </submittedName>
</protein>
<keyword evidence="5 6" id="KW-0472">Membrane</keyword>
<dbReference type="Proteomes" id="UP000433309">
    <property type="component" value="Unassembled WGS sequence"/>
</dbReference>
<evidence type="ECO:0000256" key="4">
    <source>
        <dbReference type="ARBA" id="ARBA00022989"/>
    </source>
</evidence>
<reference evidence="9 10" key="1">
    <citation type="submission" date="2019-11" db="EMBL/GenBank/DDBJ databases">
        <title>Novel species isolated from a subtropical stream in China.</title>
        <authorList>
            <person name="Lu H."/>
        </authorList>
    </citation>
    <scope>NUCLEOTIDE SEQUENCE [LARGE SCALE GENOMIC DNA]</scope>
    <source>
        <strain evidence="9 10">FT80W</strain>
    </source>
</reference>
<feature type="transmembrane region" description="Helical" evidence="6">
    <location>
        <begin position="732"/>
        <end position="752"/>
    </location>
</feature>
<feature type="transmembrane region" description="Helical" evidence="6">
    <location>
        <begin position="685"/>
        <end position="712"/>
    </location>
</feature>
<feature type="transmembrane region" description="Helical" evidence="6">
    <location>
        <begin position="438"/>
        <end position="458"/>
    </location>
</feature>
<evidence type="ECO:0000256" key="6">
    <source>
        <dbReference type="SAM" id="Phobius"/>
    </source>
</evidence>
<name>A0A6I2L779_9BURK</name>
<evidence type="ECO:0000313" key="10">
    <source>
        <dbReference type="Proteomes" id="UP000433309"/>
    </source>
</evidence>
<sequence>MDLRIVWRTLVQEPAYTLTAILSLAIGLAASLLLLAFVRYSAEYDAHVPEADNVYVIRHRFNVDPKSPLYDLAPMFLREAASKLPGVTDATLYIPAREEMLPVAVRVDRNIMRVRALTVLPNFASLLGIHALHGDLQAALTKPDNIVLTEAAALRFFGTTDVVGRVLHAEGKPQQVGAVVPTPPSNTTIPFEILFSVNSEFSAEVRREMLTGESGWMGKQLLRVRPGTSIPALTDALQQVVDRAPSMQHFAPEVMARLGQRKTVEIVLEPLRGAYFSPQLQNNPIALTGDRGNPLLVGALALLAMLILALAAINYVNLTTVRVLRRQRELAMRKVLGAGVPQIVLQFVLESLLVALLATTLGLLLAWLALPIFSQLVGRQLEQVFSPANLTAAYGIGVLLGVTTAIYPAMVALRVHPVQALATRPGTESTGSMRLRRALTVVQVAVAMGLVGVSIAIACQTRYAMTSSPGFDPAPLLIVEMPERVRDSVNARGLYAALAAQPGVAGVAISEDPVGRLDWSWTRDLQRPGGQSAQMDMKSVSTNFFEQLRVKPVAGRLFQHGVDQEDNKIPVVINALAARALGFATPEAAVGETVLFTGFDNKTIRKTIIGIAPELRFRSLREAPQATAYELWTAGGALTVRVEGSMVDIEQKVRELWPRYFPESLLRMRHADEVLAVNYAEDERLAGLLAASAGVALLISAFGTYALCATTVQRRAREIVLRKLHGARSGDVGLLILRETGVLTLSAALISLPPAAIAIQRYLSGYVEHAPIGYWTLALALLLTLAIALLAATRHTWSAMRLSPAEALRA</sequence>
<dbReference type="GO" id="GO:0005886">
    <property type="term" value="C:plasma membrane"/>
    <property type="evidence" value="ECO:0007669"/>
    <property type="project" value="UniProtKB-SubCell"/>
</dbReference>
<dbReference type="InterPro" id="IPR003838">
    <property type="entry name" value="ABC3_permease_C"/>
</dbReference>
<evidence type="ECO:0000256" key="1">
    <source>
        <dbReference type="ARBA" id="ARBA00004651"/>
    </source>
</evidence>
<evidence type="ECO:0000256" key="5">
    <source>
        <dbReference type="ARBA" id="ARBA00023136"/>
    </source>
</evidence>
<keyword evidence="4 6" id="KW-1133">Transmembrane helix</keyword>
<evidence type="ECO:0000259" key="8">
    <source>
        <dbReference type="Pfam" id="PF12704"/>
    </source>
</evidence>
<keyword evidence="10" id="KW-1185">Reference proteome</keyword>
<dbReference type="InterPro" id="IPR050250">
    <property type="entry name" value="Macrolide_Exporter_MacB"/>
</dbReference>
<feature type="transmembrane region" description="Helical" evidence="6">
    <location>
        <begin position="295"/>
        <end position="318"/>
    </location>
</feature>
<dbReference type="PANTHER" id="PTHR30572">
    <property type="entry name" value="MEMBRANE COMPONENT OF TRANSPORTER-RELATED"/>
    <property type="match status" value="1"/>
</dbReference>
<feature type="transmembrane region" description="Helical" evidence="6">
    <location>
        <begin position="772"/>
        <end position="792"/>
    </location>
</feature>
<dbReference type="EMBL" id="WKJK01000014">
    <property type="protein sequence ID" value="MRW93077.1"/>
    <property type="molecule type" value="Genomic_DNA"/>
</dbReference>
<feature type="transmembrane region" description="Helical" evidence="6">
    <location>
        <begin position="15"/>
        <end position="38"/>
    </location>
</feature>
<keyword evidence="3 6" id="KW-0812">Transmembrane</keyword>
<dbReference type="GO" id="GO:0022857">
    <property type="term" value="F:transmembrane transporter activity"/>
    <property type="evidence" value="ECO:0007669"/>
    <property type="project" value="TreeGrafter"/>
</dbReference>
<feature type="domain" description="MacB-like periplasmic core" evidence="8">
    <location>
        <begin position="17"/>
        <end position="239"/>
    </location>
</feature>
<organism evidence="9 10">
    <name type="scientific">Duganella guangzhouensis</name>
    <dbReference type="NCBI Taxonomy" id="2666084"/>
    <lineage>
        <taxon>Bacteria</taxon>
        <taxon>Pseudomonadati</taxon>
        <taxon>Pseudomonadota</taxon>
        <taxon>Betaproteobacteria</taxon>
        <taxon>Burkholderiales</taxon>
        <taxon>Oxalobacteraceae</taxon>
        <taxon>Telluria group</taxon>
        <taxon>Duganella</taxon>
    </lineage>
</organism>
<comment type="caution">
    <text evidence="9">The sequence shown here is derived from an EMBL/GenBank/DDBJ whole genome shotgun (WGS) entry which is preliminary data.</text>
</comment>
<evidence type="ECO:0000256" key="3">
    <source>
        <dbReference type="ARBA" id="ARBA00022692"/>
    </source>
</evidence>